<evidence type="ECO:0000313" key="1">
    <source>
        <dbReference type="EMBL" id="VFS50237.1"/>
    </source>
</evidence>
<proteinExistence type="predicted"/>
<sequence>MYKGKERQAGDLDWMAGDRQFNEIQHKASTGFDPTVYLPCATLCLCVVTTR</sequence>
<dbReference type="AlphaFoldDB" id="A0A484ZNN9"/>
<dbReference type="EMBL" id="CAADJA010000002">
    <property type="protein sequence ID" value="VFS50237.1"/>
    <property type="molecule type" value="Genomic_DNA"/>
</dbReference>
<dbReference type="RefSeq" id="WP_154661398.1">
    <property type="nucleotide sequence ID" value="NZ_CAADJA010000002.1"/>
</dbReference>
<protein>
    <submittedName>
        <fullName evidence="1">Uncharacterized protein</fullName>
    </submittedName>
</protein>
<organism evidence="1 2">
    <name type="scientific">Budvicia aquatica</name>
    <dbReference type="NCBI Taxonomy" id="82979"/>
    <lineage>
        <taxon>Bacteria</taxon>
        <taxon>Pseudomonadati</taxon>
        <taxon>Pseudomonadota</taxon>
        <taxon>Gammaproteobacteria</taxon>
        <taxon>Enterobacterales</taxon>
        <taxon>Budviciaceae</taxon>
        <taxon>Budvicia</taxon>
    </lineage>
</organism>
<dbReference type="Proteomes" id="UP000373449">
    <property type="component" value="Unassembled WGS sequence"/>
</dbReference>
<name>A0A484ZNN9_9GAMM</name>
<reference evidence="1 2" key="1">
    <citation type="submission" date="2019-03" db="EMBL/GenBank/DDBJ databases">
        <authorList>
            <consortium name="Pathogen Informatics"/>
        </authorList>
    </citation>
    <scope>NUCLEOTIDE SEQUENCE [LARGE SCALE GENOMIC DNA]</scope>
    <source>
        <strain evidence="1 2">NCTC12282</strain>
    </source>
</reference>
<accession>A0A484ZNN9</accession>
<gene>
    <name evidence="1" type="ORF">NCTC12282_04403</name>
</gene>
<evidence type="ECO:0000313" key="2">
    <source>
        <dbReference type="Proteomes" id="UP000373449"/>
    </source>
</evidence>